<keyword evidence="2" id="KW-1003">Cell membrane</keyword>
<dbReference type="Proteomes" id="UP000267164">
    <property type="component" value="Chromosome"/>
</dbReference>
<dbReference type="Gene3D" id="3.30.70.3400">
    <property type="match status" value="1"/>
</dbReference>
<feature type="domain" description="SecDF P1 head subdomain" evidence="9">
    <location>
        <begin position="168"/>
        <end position="272"/>
    </location>
</feature>
<evidence type="ECO:0000256" key="8">
    <source>
        <dbReference type="SAM" id="SignalP"/>
    </source>
</evidence>
<evidence type="ECO:0000256" key="5">
    <source>
        <dbReference type="ARBA" id="ARBA00022989"/>
    </source>
</evidence>
<evidence type="ECO:0000313" key="11">
    <source>
        <dbReference type="Proteomes" id="UP000267164"/>
    </source>
</evidence>
<dbReference type="PROSITE" id="PS51257">
    <property type="entry name" value="PROKAR_LIPOPROTEIN"/>
    <property type="match status" value="1"/>
</dbReference>
<keyword evidence="8" id="KW-0732">Signal</keyword>
<evidence type="ECO:0000256" key="2">
    <source>
        <dbReference type="ARBA" id="ARBA00022475"/>
    </source>
</evidence>
<evidence type="ECO:0000313" key="10">
    <source>
        <dbReference type="EMBL" id="AYF75821.1"/>
    </source>
</evidence>
<dbReference type="AlphaFoldDB" id="A0A386ZDT2"/>
<dbReference type="KEGG" id="nyu:D7D52_20455"/>
<name>A0A386ZDT2_9NOCA</name>
<keyword evidence="11" id="KW-1185">Reference proteome</keyword>
<sequence>MSSSRSIGRAVAAVIVALMVAAGASACGGQDKSGTAVAFVGRNTDGTIPSAATMDQARQVVRKRAAGSGLPKTTVDVDADMLTITVSGDDGTTARLLGETGRVLIRPVLSTKNFQPGPGKTMPGKEIRQSADPATQTAALAGIDCARPDPLRGADDATLPLVTCANTGDAVYLLGPAAVDGREIADAKGAMDTRTARYGVTVTFTGLGTDQFARFTTANVGKQFAFAVDSQVVSAPLVQAPTVTGETQIVGNFTKDAADSLAAALCSGALPAIFTPQG</sequence>
<dbReference type="InterPro" id="IPR022813">
    <property type="entry name" value="SecD/SecF_arch_bac"/>
</dbReference>
<proteinExistence type="predicted"/>
<dbReference type="RefSeq" id="WP_120738708.1">
    <property type="nucleotide sequence ID" value="NZ_CP032568.1"/>
</dbReference>
<reference evidence="10 11" key="1">
    <citation type="submission" date="2018-09" db="EMBL/GenBank/DDBJ databases">
        <title>Nocardia yunnanensis sp. nov., an actinomycete isolated from a soil sample.</title>
        <authorList>
            <person name="Zhang J."/>
        </authorList>
    </citation>
    <scope>NUCLEOTIDE SEQUENCE [LARGE SCALE GENOMIC DNA]</scope>
    <source>
        <strain evidence="10 11">CFHS0054</strain>
    </source>
</reference>
<evidence type="ECO:0000256" key="4">
    <source>
        <dbReference type="ARBA" id="ARBA00022927"/>
    </source>
</evidence>
<dbReference type="InterPro" id="IPR054384">
    <property type="entry name" value="SecDF_P1_head"/>
</dbReference>
<dbReference type="Pfam" id="PF22599">
    <property type="entry name" value="SecDF_P1_head"/>
    <property type="match status" value="1"/>
</dbReference>
<dbReference type="GO" id="GO:0015031">
    <property type="term" value="P:protein transport"/>
    <property type="evidence" value="ECO:0007669"/>
    <property type="project" value="UniProtKB-KW"/>
</dbReference>
<keyword evidence="3" id="KW-0812">Transmembrane</keyword>
<dbReference type="GO" id="GO:0005886">
    <property type="term" value="C:plasma membrane"/>
    <property type="evidence" value="ECO:0007669"/>
    <property type="project" value="TreeGrafter"/>
</dbReference>
<keyword evidence="6" id="KW-0811">Translocation</keyword>
<dbReference type="OrthoDB" id="5240379at2"/>
<gene>
    <name evidence="10" type="ORF">D7D52_20455</name>
</gene>
<accession>A0A386ZDT2</accession>
<dbReference type="Gene3D" id="3.30.1360.200">
    <property type="match status" value="1"/>
</dbReference>
<dbReference type="EMBL" id="CP032568">
    <property type="protein sequence ID" value="AYF75821.1"/>
    <property type="molecule type" value="Genomic_DNA"/>
</dbReference>
<evidence type="ECO:0000259" key="9">
    <source>
        <dbReference type="Pfam" id="PF22599"/>
    </source>
</evidence>
<dbReference type="PANTHER" id="PTHR30081:SF1">
    <property type="entry name" value="PROTEIN TRANSLOCASE SUBUNIT SECD"/>
    <property type="match status" value="1"/>
</dbReference>
<keyword evidence="1" id="KW-0813">Transport</keyword>
<protein>
    <recommendedName>
        <fullName evidence="9">SecDF P1 head subdomain domain-containing protein</fullName>
    </recommendedName>
</protein>
<evidence type="ECO:0000256" key="6">
    <source>
        <dbReference type="ARBA" id="ARBA00023010"/>
    </source>
</evidence>
<keyword evidence="4" id="KW-0653">Protein transport</keyword>
<evidence type="ECO:0000256" key="1">
    <source>
        <dbReference type="ARBA" id="ARBA00022448"/>
    </source>
</evidence>
<keyword evidence="7" id="KW-0472">Membrane</keyword>
<evidence type="ECO:0000256" key="7">
    <source>
        <dbReference type="ARBA" id="ARBA00023136"/>
    </source>
</evidence>
<organism evidence="10 11">
    <name type="scientific">Nocardia yunnanensis</name>
    <dbReference type="NCBI Taxonomy" id="2382165"/>
    <lineage>
        <taxon>Bacteria</taxon>
        <taxon>Bacillati</taxon>
        <taxon>Actinomycetota</taxon>
        <taxon>Actinomycetes</taxon>
        <taxon>Mycobacteriales</taxon>
        <taxon>Nocardiaceae</taxon>
        <taxon>Nocardia</taxon>
    </lineage>
</organism>
<dbReference type="PANTHER" id="PTHR30081">
    <property type="entry name" value="PROTEIN-EXPORT MEMBRANE PROTEIN SEC"/>
    <property type="match status" value="1"/>
</dbReference>
<keyword evidence="5" id="KW-1133">Transmembrane helix</keyword>
<evidence type="ECO:0000256" key="3">
    <source>
        <dbReference type="ARBA" id="ARBA00022692"/>
    </source>
</evidence>
<feature type="chain" id="PRO_5017467556" description="SecDF P1 head subdomain domain-containing protein" evidence="8">
    <location>
        <begin position="27"/>
        <end position="278"/>
    </location>
</feature>
<feature type="signal peptide" evidence="8">
    <location>
        <begin position="1"/>
        <end position="26"/>
    </location>
</feature>